<evidence type="ECO:0000313" key="4">
    <source>
        <dbReference type="EMBL" id="RUQ67871.1"/>
    </source>
</evidence>
<proteinExistence type="predicted"/>
<name>A0A433J5L6_9PROT</name>
<dbReference type="Proteomes" id="UP000280346">
    <property type="component" value="Unassembled WGS sequence"/>
</dbReference>
<dbReference type="InterPro" id="IPR011761">
    <property type="entry name" value="ATP-grasp"/>
</dbReference>
<protein>
    <submittedName>
        <fullName evidence="4">ATP-grasp domain-containing protein</fullName>
    </submittedName>
</protein>
<evidence type="ECO:0000259" key="3">
    <source>
        <dbReference type="PROSITE" id="PS50975"/>
    </source>
</evidence>
<keyword evidence="5" id="KW-1185">Reference proteome</keyword>
<keyword evidence="1" id="KW-0547">Nucleotide-binding</keyword>
<dbReference type="PROSITE" id="PS50975">
    <property type="entry name" value="ATP_GRASP"/>
    <property type="match status" value="1"/>
</dbReference>
<dbReference type="GO" id="GO:0046872">
    <property type="term" value="F:metal ion binding"/>
    <property type="evidence" value="ECO:0007669"/>
    <property type="project" value="InterPro"/>
</dbReference>
<sequence>MCLSRVAVGWSADSSGCRRRPCGRTMATTPPTSWTKRQLFGARERGRGSWQGLSGPLLPDECQTVAQEFIPGRSASVSFSALKGQMLEAFSYSALQHQPAPFGPASVIEVIDHPGLLKVAERMVELAEYSGFGGIDAILPEDGSEPVFLEFNARPTQTTHLGKVVGADLCQALVCALSSQPYEDRRDRREQMRIALFPNELIRDHKSRYLIQAHHDVPWNERRVADAIISSTPELHLA</sequence>
<gene>
    <name evidence="4" type="ORF">EJ913_19600</name>
</gene>
<dbReference type="InterPro" id="IPR003806">
    <property type="entry name" value="ATP-grasp_PylC-type"/>
</dbReference>
<organism evidence="4 5">
    <name type="scientific">Azospirillum doebereinerae</name>
    <dbReference type="NCBI Taxonomy" id="92933"/>
    <lineage>
        <taxon>Bacteria</taxon>
        <taxon>Pseudomonadati</taxon>
        <taxon>Pseudomonadota</taxon>
        <taxon>Alphaproteobacteria</taxon>
        <taxon>Rhodospirillales</taxon>
        <taxon>Azospirillaceae</taxon>
        <taxon>Azospirillum</taxon>
    </lineage>
</organism>
<dbReference type="AlphaFoldDB" id="A0A433J5L6"/>
<evidence type="ECO:0000256" key="1">
    <source>
        <dbReference type="PROSITE-ProRule" id="PRU00409"/>
    </source>
</evidence>
<dbReference type="Gene3D" id="3.30.470.20">
    <property type="entry name" value="ATP-grasp fold, B domain"/>
    <property type="match status" value="1"/>
</dbReference>
<accession>A0A433J5L6</accession>
<feature type="domain" description="ATP-grasp" evidence="3">
    <location>
        <begin position="118"/>
        <end position="178"/>
    </location>
</feature>
<dbReference type="Pfam" id="PF02655">
    <property type="entry name" value="ATP-grasp_3"/>
    <property type="match status" value="1"/>
</dbReference>
<evidence type="ECO:0000313" key="5">
    <source>
        <dbReference type="Proteomes" id="UP000280346"/>
    </source>
</evidence>
<feature type="region of interest" description="Disordered" evidence="2">
    <location>
        <begin position="14"/>
        <end position="33"/>
    </location>
</feature>
<dbReference type="GO" id="GO:0005524">
    <property type="term" value="F:ATP binding"/>
    <property type="evidence" value="ECO:0007669"/>
    <property type="project" value="UniProtKB-UniRule"/>
</dbReference>
<keyword evidence="1" id="KW-0067">ATP-binding</keyword>
<dbReference type="SUPFAM" id="SSF56059">
    <property type="entry name" value="Glutathione synthetase ATP-binding domain-like"/>
    <property type="match status" value="1"/>
</dbReference>
<comment type="caution">
    <text evidence="4">The sequence shown here is derived from an EMBL/GenBank/DDBJ whole genome shotgun (WGS) entry which is preliminary data.</text>
</comment>
<dbReference type="OrthoDB" id="9149376at2"/>
<reference evidence="4 5" key="1">
    <citation type="submission" date="2018-12" db="EMBL/GenBank/DDBJ databases">
        <authorList>
            <person name="Yang Y."/>
        </authorList>
    </citation>
    <scope>NUCLEOTIDE SEQUENCE [LARGE SCALE GENOMIC DNA]</scope>
    <source>
        <strain evidence="4 5">GSF71</strain>
    </source>
</reference>
<dbReference type="EMBL" id="RZIJ01000016">
    <property type="protein sequence ID" value="RUQ67871.1"/>
    <property type="molecule type" value="Genomic_DNA"/>
</dbReference>
<evidence type="ECO:0000256" key="2">
    <source>
        <dbReference type="SAM" id="MobiDB-lite"/>
    </source>
</evidence>